<protein>
    <submittedName>
        <fullName evidence="1">CDP-glucose 4,6-dehydratase</fullName>
    </submittedName>
</protein>
<reference evidence="1 2" key="1">
    <citation type="journal article" date="2018" name="Sci. Adv.">
        <title>Multi-heme cytochromes provide a pathway for survival in energy-limited environments.</title>
        <authorList>
            <person name="Deng X."/>
            <person name="Dohmae N."/>
            <person name="Nealson K.H."/>
            <person name="Hashimoto K."/>
            <person name="Okamoto A."/>
        </authorList>
    </citation>
    <scope>NUCLEOTIDE SEQUENCE [LARGE SCALE GENOMIC DNA]</scope>
    <source>
        <strain evidence="1 2">IS5</strain>
    </source>
</reference>
<keyword evidence="2" id="KW-1185">Reference proteome</keyword>
<dbReference type="Proteomes" id="UP000269883">
    <property type="component" value="Chromosome"/>
</dbReference>
<accession>A0A2Z6AZX0</accession>
<dbReference type="KEGG" id="dfl:DFE_1940"/>
<dbReference type="EMBL" id="AP017378">
    <property type="protein sequence ID" value="BBD08666.1"/>
    <property type="molecule type" value="Genomic_DNA"/>
</dbReference>
<gene>
    <name evidence="1" type="ORF">DFE_1940</name>
</gene>
<evidence type="ECO:0000313" key="1">
    <source>
        <dbReference type="EMBL" id="BBD08666.1"/>
    </source>
</evidence>
<proteinExistence type="predicted"/>
<evidence type="ECO:0000313" key="2">
    <source>
        <dbReference type="Proteomes" id="UP000269883"/>
    </source>
</evidence>
<sequence length="65" mass="7599">MGECQARGAIKADAYNDVREDLIVTKQHRNRSFFNRLLREFRAIGCPLVRHSQHDMSILIWKTGQ</sequence>
<organism evidence="1 2">
    <name type="scientific">Desulfovibrio ferrophilus</name>
    <dbReference type="NCBI Taxonomy" id="241368"/>
    <lineage>
        <taxon>Bacteria</taxon>
        <taxon>Pseudomonadati</taxon>
        <taxon>Thermodesulfobacteriota</taxon>
        <taxon>Desulfovibrionia</taxon>
        <taxon>Desulfovibrionales</taxon>
        <taxon>Desulfovibrionaceae</taxon>
        <taxon>Desulfovibrio</taxon>
    </lineage>
</organism>
<dbReference type="AlphaFoldDB" id="A0A2Z6AZX0"/>
<name>A0A2Z6AZX0_9BACT</name>